<comment type="caution">
    <text evidence="2">The sequence shown here is derived from an EMBL/GenBank/DDBJ whole genome shotgun (WGS) entry which is preliminary data.</text>
</comment>
<dbReference type="InterPro" id="IPR036390">
    <property type="entry name" value="WH_DNA-bd_sf"/>
</dbReference>
<name>A0A1S1N8V1_9MYCO</name>
<reference evidence="3" key="3">
    <citation type="submission" date="2018-01" db="EMBL/GenBank/DDBJ databases">
        <authorList>
            <person name="Gaut B.S."/>
            <person name="Morton B.R."/>
            <person name="Clegg M.T."/>
            <person name="Duvall M.R."/>
        </authorList>
    </citation>
    <scope>NUCLEOTIDE SEQUENCE</scope>
    <source>
        <strain evidence="3">ATCC BAA-2683</strain>
    </source>
</reference>
<sequence>MDDVAESAVTAARDVRVVFGRLRRRLRELDTSDDLTPSQTAVLLRLVKGGPSSTSALAAAERVRPQSMAATLAGLDRHGFIQRRPDPEDGRRQVITLTPQGRRRAESDREARREWLARAMHDRFTEPQRRVILEAMSLLDRLCD</sequence>
<dbReference type="RefSeq" id="WP_071029312.1">
    <property type="nucleotide sequence ID" value="NZ_MLQM01000191.1"/>
</dbReference>
<dbReference type="SMART" id="SM00347">
    <property type="entry name" value="HTH_MARR"/>
    <property type="match status" value="1"/>
</dbReference>
<gene>
    <name evidence="2" type="ORF">BKN37_23305</name>
    <name evidence="3" type="ORF">C1Y40_03471</name>
</gene>
<reference evidence="2 4" key="1">
    <citation type="submission" date="2016-10" db="EMBL/GenBank/DDBJ databases">
        <title>Genome sequence of Mycobacterium talmonii.</title>
        <authorList>
            <person name="Greninger A.L."/>
            <person name="Elliott B."/>
            <person name="Vasireddy S."/>
            <person name="Vasireddy R."/>
        </authorList>
    </citation>
    <scope>NUCLEOTIDE SEQUENCE [LARGE SCALE GENOMIC DNA]</scope>
    <source>
        <strain evidence="2">MO-5499</strain>
        <strain evidence="4">NE-TNMC-100812</strain>
    </source>
</reference>
<protein>
    <submittedName>
        <fullName evidence="2">MarR family transcriptional regulator</fullName>
    </submittedName>
    <submittedName>
        <fullName evidence="3">Putative HTH-type transcriptional regulator</fullName>
    </submittedName>
</protein>
<evidence type="ECO:0000313" key="4">
    <source>
        <dbReference type="Proteomes" id="UP000179734"/>
    </source>
</evidence>
<organism evidence="2 4">
    <name type="scientific">Mycobacterium talmoniae</name>
    <dbReference type="NCBI Taxonomy" id="1858794"/>
    <lineage>
        <taxon>Bacteria</taxon>
        <taxon>Bacillati</taxon>
        <taxon>Actinomycetota</taxon>
        <taxon>Actinomycetes</taxon>
        <taxon>Mycobacteriales</taxon>
        <taxon>Mycobacteriaceae</taxon>
        <taxon>Mycobacterium</taxon>
    </lineage>
</organism>
<evidence type="ECO:0000313" key="2">
    <source>
        <dbReference type="EMBL" id="OHU95118.1"/>
    </source>
</evidence>
<dbReference type="InterPro" id="IPR052526">
    <property type="entry name" value="HTH-type_Bedaq_tolerance"/>
</dbReference>
<dbReference type="Proteomes" id="UP000179734">
    <property type="component" value="Unassembled WGS sequence"/>
</dbReference>
<dbReference type="Gene3D" id="1.10.287.100">
    <property type="match status" value="1"/>
</dbReference>
<dbReference type="Proteomes" id="UP000238296">
    <property type="component" value="Unassembled WGS sequence"/>
</dbReference>
<dbReference type="PROSITE" id="PS50995">
    <property type="entry name" value="HTH_MARR_2"/>
    <property type="match status" value="1"/>
</dbReference>
<reference evidence="3 5" key="2">
    <citation type="journal article" date="2017" name="Int. J. Syst. Evol. Microbiol.">
        <title>Mycobacterium talmoniae sp. nov., a slowly growing mycobacterium isolated from human respiratory samples.</title>
        <authorList>
            <person name="Davidson R.M."/>
            <person name="DeGroote M.A."/>
            <person name="Marola J.L."/>
            <person name="Buss S."/>
            <person name="Jones V."/>
            <person name="McNeil M.R."/>
            <person name="Freifeld A.G."/>
            <person name="Elaine Epperson L."/>
            <person name="Hasan N.A."/>
            <person name="Jackson M."/>
            <person name="Iwen P.C."/>
            <person name="Salfinger M."/>
            <person name="Strong M."/>
        </authorList>
    </citation>
    <scope>NUCLEOTIDE SEQUENCE [LARGE SCALE GENOMIC DNA]</scope>
    <source>
        <strain evidence="3 5">ATCC BAA-2683</strain>
    </source>
</reference>
<dbReference type="GO" id="GO:0003700">
    <property type="term" value="F:DNA-binding transcription factor activity"/>
    <property type="evidence" value="ECO:0007669"/>
    <property type="project" value="InterPro"/>
</dbReference>
<dbReference type="EMBL" id="PPEA01000506">
    <property type="protein sequence ID" value="PQM46367.1"/>
    <property type="molecule type" value="Genomic_DNA"/>
</dbReference>
<evidence type="ECO:0000313" key="5">
    <source>
        <dbReference type="Proteomes" id="UP000238296"/>
    </source>
</evidence>
<dbReference type="PANTHER" id="PTHR39515:SF2">
    <property type="entry name" value="HTH-TYPE TRANSCRIPTIONAL REGULATOR RV0880"/>
    <property type="match status" value="1"/>
</dbReference>
<feature type="domain" description="HTH marR-type" evidence="1">
    <location>
        <begin position="1"/>
        <end position="144"/>
    </location>
</feature>
<evidence type="ECO:0000313" key="3">
    <source>
        <dbReference type="EMBL" id="PQM46367.1"/>
    </source>
</evidence>
<evidence type="ECO:0000259" key="1">
    <source>
        <dbReference type="PROSITE" id="PS50995"/>
    </source>
</evidence>
<dbReference type="SUPFAM" id="SSF46785">
    <property type="entry name" value="Winged helix' DNA-binding domain"/>
    <property type="match status" value="1"/>
</dbReference>
<dbReference type="InterPro" id="IPR000835">
    <property type="entry name" value="HTH_MarR-typ"/>
</dbReference>
<keyword evidence="4" id="KW-1185">Reference proteome</keyword>
<dbReference type="InterPro" id="IPR036388">
    <property type="entry name" value="WH-like_DNA-bd_sf"/>
</dbReference>
<proteinExistence type="predicted"/>
<accession>A0A1S1N8V1</accession>
<dbReference type="Gene3D" id="1.10.10.10">
    <property type="entry name" value="Winged helix-like DNA-binding domain superfamily/Winged helix DNA-binding domain"/>
    <property type="match status" value="1"/>
</dbReference>
<dbReference type="Pfam" id="PF01047">
    <property type="entry name" value="MarR"/>
    <property type="match status" value="1"/>
</dbReference>
<dbReference type="PANTHER" id="PTHR39515">
    <property type="entry name" value="CONSERVED PROTEIN"/>
    <property type="match status" value="1"/>
</dbReference>
<dbReference type="AlphaFoldDB" id="A0A1S1N8V1"/>
<dbReference type="EMBL" id="MLQM01000191">
    <property type="protein sequence ID" value="OHU95118.1"/>
    <property type="molecule type" value="Genomic_DNA"/>
</dbReference>